<organism evidence="4 5">
    <name type="scientific">Methanocaldococcus vulcanius (strain ATCC 700851 / DSM 12094 / M7)</name>
    <name type="common">Methanococcus vulcanius</name>
    <dbReference type="NCBI Taxonomy" id="579137"/>
    <lineage>
        <taxon>Archaea</taxon>
        <taxon>Methanobacteriati</taxon>
        <taxon>Methanobacteriota</taxon>
        <taxon>Methanomada group</taxon>
        <taxon>Methanococci</taxon>
        <taxon>Methanococcales</taxon>
        <taxon>Methanocaldococcaceae</taxon>
        <taxon>Methanocaldococcus</taxon>
    </lineage>
</organism>
<sequence length="242" mass="28441">MMTTPATEPLFIKPYISILLILSSFIYCYFILLTSWGCSNLINEVIITTKKGKRNNKAPIGVYFKDRDKEVVMHLFYGSHTFENMTKEDYFAVNITPPLEIAKAVLDDEDEYDLFKEIPYLKKAQCVKFYRIINRQLITKKDEFGENKLMIIKGEKIGEKILSRDIYIYNRADGLLVETAILYSRLTSKHINMDKNKKNEMIKEICKYFQIIKKVGNKEHKNVAMKIINNLKERYGEMNLEF</sequence>
<evidence type="ECO:0000256" key="1">
    <source>
        <dbReference type="SAM" id="Phobius"/>
    </source>
</evidence>
<dbReference type="HOGENOM" id="CLU_100102_0_0_2"/>
<keyword evidence="1" id="KW-1133">Transmembrane helix</keyword>
<name>C9RDM5_METVM</name>
<feature type="domain" description="DUF447" evidence="2">
    <location>
        <begin position="43"/>
        <end position="155"/>
    </location>
</feature>
<evidence type="ECO:0000259" key="3">
    <source>
        <dbReference type="Pfam" id="PF20766"/>
    </source>
</evidence>
<evidence type="ECO:0000259" key="2">
    <source>
        <dbReference type="Pfam" id="PF04289"/>
    </source>
</evidence>
<feature type="domain" description="DUF447" evidence="3">
    <location>
        <begin position="170"/>
        <end position="229"/>
    </location>
</feature>
<evidence type="ECO:0008006" key="6">
    <source>
        <dbReference type="Google" id="ProtNLM"/>
    </source>
</evidence>
<dbReference type="Pfam" id="PF04289">
    <property type="entry name" value="DUF447_N"/>
    <property type="match status" value="1"/>
</dbReference>
<evidence type="ECO:0000313" key="4">
    <source>
        <dbReference type="EMBL" id="ACX73404.1"/>
    </source>
</evidence>
<evidence type="ECO:0000313" key="5">
    <source>
        <dbReference type="Proteomes" id="UP000002063"/>
    </source>
</evidence>
<dbReference type="Gene3D" id="2.30.110.10">
    <property type="entry name" value="Electron Transport, Fmn-binding Protein, Chain A"/>
    <property type="match status" value="1"/>
</dbReference>
<accession>C9RDM5</accession>
<dbReference type="STRING" id="579137.Metvu_1551"/>
<dbReference type="eggNOG" id="arCOG04458">
    <property type="taxonomic scope" value="Archaea"/>
</dbReference>
<protein>
    <recommendedName>
        <fullName evidence="6">DUF447 family protein</fullName>
    </recommendedName>
</protein>
<dbReference type="Pfam" id="PF20766">
    <property type="entry name" value="DUF447_C"/>
    <property type="match status" value="1"/>
</dbReference>
<dbReference type="InterPro" id="IPR007386">
    <property type="entry name" value="DUF447_N"/>
</dbReference>
<reference evidence="4" key="1">
    <citation type="submission" date="2009-10" db="EMBL/GenBank/DDBJ databases">
        <title>Complete sequence of chromosome of Methanocaldococcus vulcanius M7.</title>
        <authorList>
            <consortium name="US DOE Joint Genome Institute"/>
            <person name="Lucas S."/>
            <person name="Copeland A."/>
            <person name="Lapidus A."/>
            <person name="Glavina del Rio T."/>
            <person name="Dalin E."/>
            <person name="Tice H."/>
            <person name="Bruce D."/>
            <person name="Goodwin L."/>
            <person name="Pitluck S."/>
            <person name="Lcollab F.I."/>
            <person name="Brettin T."/>
            <person name="Detter J.C."/>
            <person name="Han C."/>
            <person name="Tapia R."/>
            <person name="Kuske C.R."/>
            <person name="Schmutz J."/>
            <person name="Larimer F."/>
            <person name="Land M."/>
            <person name="Hauser L."/>
            <person name="Kyrpides N."/>
            <person name="Ovchinikova G."/>
            <person name="Sieprawska-Lupa M."/>
            <person name="Whitman W.B."/>
            <person name="Woyke T."/>
        </authorList>
    </citation>
    <scope>NUCLEOTIDE SEQUENCE [LARGE SCALE GENOMIC DNA]</scope>
    <source>
        <strain evidence="4">M7</strain>
    </source>
</reference>
<keyword evidence="1" id="KW-0812">Transmembrane</keyword>
<keyword evidence="5" id="KW-1185">Reference proteome</keyword>
<dbReference type="Proteomes" id="UP000002063">
    <property type="component" value="Chromosome"/>
</dbReference>
<dbReference type="AlphaFoldDB" id="C9RDM5"/>
<dbReference type="KEGG" id="mvu:Metvu_1551"/>
<gene>
    <name evidence="4" type="ordered locus">Metvu_1551</name>
</gene>
<dbReference type="Gene3D" id="1.20.58.290">
    <property type="entry name" value="Hypothetical membrane protein ta0354_69_121"/>
    <property type="match status" value="1"/>
</dbReference>
<dbReference type="SUPFAM" id="SSF50475">
    <property type="entry name" value="FMN-binding split barrel"/>
    <property type="match status" value="1"/>
</dbReference>
<keyword evidence="1" id="KW-0472">Membrane</keyword>
<dbReference type="InterPro" id="IPR012349">
    <property type="entry name" value="Split_barrel_FMN-bd"/>
</dbReference>
<dbReference type="EMBL" id="CP001787">
    <property type="protein sequence ID" value="ACX73404.1"/>
    <property type="molecule type" value="Genomic_DNA"/>
</dbReference>
<dbReference type="InterPro" id="IPR049288">
    <property type="entry name" value="DUF447_C"/>
</dbReference>
<proteinExistence type="predicted"/>
<feature type="transmembrane region" description="Helical" evidence="1">
    <location>
        <begin position="12"/>
        <end position="32"/>
    </location>
</feature>